<gene>
    <name evidence="4" type="ORF">AACH00_04650</name>
</gene>
<feature type="domain" description="Caspase family p20" evidence="3">
    <location>
        <begin position="52"/>
        <end position="181"/>
    </location>
</feature>
<evidence type="ECO:0000313" key="4">
    <source>
        <dbReference type="EMBL" id="MEK8045632.1"/>
    </source>
</evidence>
<reference evidence="4 5" key="1">
    <citation type="submission" date="2024-04" db="EMBL/GenBank/DDBJ databases">
        <title>Novel species of the genus Ideonella isolated from streams.</title>
        <authorList>
            <person name="Lu H."/>
        </authorList>
    </citation>
    <scope>NUCLEOTIDE SEQUENCE [LARGE SCALE GENOMIC DNA]</scope>
    <source>
        <strain evidence="4 5">LYT19W</strain>
    </source>
</reference>
<name>A0ABU9C4U1_9BURK</name>
<dbReference type="Pfam" id="PF00656">
    <property type="entry name" value="Peptidase_C14"/>
    <property type="match status" value="1"/>
</dbReference>
<feature type="region of interest" description="Disordered" evidence="1">
    <location>
        <begin position="642"/>
        <end position="664"/>
    </location>
</feature>
<dbReference type="InterPro" id="IPR011600">
    <property type="entry name" value="Pept_C14_caspase"/>
</dbReference>
<feature type="chain" id="PRO_5046748862" evidence="2">
    <location>
        <begin position="28"/>
        <end position="664"/>
    </location>
</feature>
<comment type="caution">
    <text evidence="4">The sequence shown here is derived from an EMBL/GenBank/DDBJ whole genome shotgun (WGS) entry which is preliminary data.</text>
</comment>
<dbReference type="InterPro" id="IPR001309">
    <property type="entry name" value="Pept_C14_p20"/>
</dbReference>
<dbReference type="InterPro" id="IPR029030">
    <property type="entry name" value="Caspase-like_dom_sf"/>
</dbReference>
<dbReference type="EMBL" id="JBBUTI010000003">
    <property type="protein sequence ID" value="MEK8045632.1"/>
    <property type="molecule type" value="Genomic_DNA"/>
</dbReference>
<evidence type="ECO:0000313" key="5">
    <source>
        <dbReference type="Proteomes" id="UP001379945"/>
    </source>
</evidence>
<dbReference type="Gene3D" id="3.40.50.1460">
    <property type="match status" value="1"/>
</dbReference>
<accession>A0ABU9C4U1</accession>
<dbReference type="PANTHER" id="PTHR22576:SF37">
    <property type="entry name" value="MUCOSA-ASSOCIATED LYMPHOID TISSUE LYMPHOMA TRANSLOCATION PROTEIN 1"/>
    <property type="match status" value="1"/>
</dbReference>
<dbReference type="InterPro" id="IPR052039">
    <property type="entry name" value="Caspase-related_regulators"/>
</dbReference>
<dbReference type="Proteomes" id="UP001379945">
    <property type="component" value="Unassembled WGS sequence"/>
</dbReference>
<feature type="region of interest" description="Disordered" evidence="1">
    <location>
        <begin position="411"/>
        <end position="437"/>
    </location>
</feature>
<dbReference type="Gene3D" id="2.40.360.20">
    <property type="match status" value="1"/>
</dbReference>
<dbReference type="PROSITE" id="PS50208">
    <property type="entry name" value="CASPASE_P20"/>
    <property type="match status" value="1"/>
</dbReference>
<evidence type="ECO:0000256" key="2">
    <source>
        <dbReference type="SAM" id="SignalP"/>
    </source>
</evidence>
<evidence type="ECO:0000256" key="1">
    <source>
        <dbReference type="SAM" id="MobiDB-lite"/>
    </source>
</evidence>
<feature type="compositionally biased region" description="Low complexity" evidence="1">
    <location>
        <begin position="419"/>
        <end position="428"/>
    </location>
</feature>
<proteinExistence type="predicted"/>
<feature type="compositionally biased region" description="Low complexity" evidence="1">
    <location>
        <begin position="363"/>
        <end position="373"/>
    </location>
</feature>
<feature type="compositionally biased region" description="Pro residues" evidence="1">
    <location>
        <begin position="374"/>
        <end position="384"/>
    </location>
</feature>
<organism evidence="4 5">
    <name type="scientific">Ideonella margarita</name>
    <dbReference type="NCBI Taxonomy" id="2984191"/>
    <lineage>
        <taxon>Bacteria</taxon>
        <taxon>Pseudomonadati</taxon>
        <taxon>Pseudomonadota</taxon>
        <taxon>Betaproteobacteria</taxon>
        <taxon>Burkholderiales</taxon>
        <taxon>Sphaerotilaceae</taxon>
        <taxon>Ideonella</taxon>
    </lineage>
</organism>
<feature type="signal peptide" evidence="2">
    <location>
        <begin position="1"/>
        <end position="27"/>
    </location>
</feature>
<keyword evidence="2" id="KW-0732">Signal</keyword>
<feature type="compositionally biased region" description="Pro residues" evidence="1">
    <location>
        <begin position="348"/>
        <end position="362"/>
    </location>
</feature>
<keyword evidence="5" id="KW-1185">Reference proteome</keyword>
<dbReference type="SUPFAM" id="SSF52129">
    <property type="entry name" value="Caspase-like"/>
    <property type="match status" value="1"/>
</dbReference>
<protein>
    <submittedName>
        <fullName evidence="4">Caspase family protein</fullName>
    </submittedName>
</protein>
<dbReference type="PANTHER" id="PTHR22576">
    <property type="entry name" value="MUCOSA ASSOCIATED LYMPHOID TISSUE LYMPHOMA TRANSLOCATION PROTEIN 1/PARACASPASE"/>
    <property type="match status" value="1"/>
</dbReference>
<dbReference type="RefSeq" id="WP_341397918.1">
    <property type="nucleotide sequence ID" value="NZ_JBBUTI010000003.1"/>
</dbReference>
<feature type="region of interest" description="Disordered" evidence="1">
    <location>
        <begin position="348"/>
        <end position="390"/>
    </location>
</feature>
<feature type="compositionally biased region" description="Basic and acidic residues" evidence="1">
    <location>
        <begin position="642"/>
        <end position="651"/>
    </location>
</feature>
<sequence>MIHSKGPGLPVWWWAGLWACLSPAGQAALAAPAAGSERTLKVQPVAAATQTSQRLALVIGNGAYRDAPLGNPGNDARAIAQALERSGFTVILRTDVGLRDMMNAVRDFGTRLREGGTGVFYFAGHGMQIKGRNYLIPVGADIQREDEVAYQALDAQAVLDKMETAGNATNLMILDACRNNPFARSFRSAQQGLAQMDAPVGTLVAFATSPGSVSSDGAGSNGLYTQFLLRAMAQPGMKVEDVFKEVRRSVRKESQGKQVPWESTSLEGDFFFMPPLPVVQAPPPPPPPPPPPAAPVVSAETALDNALWDAVRDSQQALEVQAYLKRFPAGAHAQQARQKLALLTRPIPAPAAPQSTPQPAPQPAVQVAAQASAPPAPTPAPRPQPTQVAVAMPDAPPRVSVGLAPGNLFQQAPQPAPVPSTVSAPAKPTGAPLPAGFPDTAPRVSVGLMPESRPDAGPAKPARAPVAVNSRGISSGDRWRYQVVDKWRGEVVRNYTTAIARVGDDNHLFTAGGTRYDEWLRPIVIQDANGARVEYTPYQPRWWEGMQAGQKQNVTYQQRRIQADGSVTLIDIEATLLFKTVEKVKVPAGEFDAQRIEVSSEAKGRSAAGNRGWQRWTTVWWYSPELRNFVAMEFEARDERNTLVSSQREELTGYEQRQGPLASR</sequence>
<evidence type="ECO:0000259" key="3">
    <source>
        <dbReference type="PROSITE" id="PS50208"/>
    </source>
</evidence>